<keyword evidence="2" id="KW-1185">Reference proteome</keyword>
<dbReference type="InParanoid" id="A9US74"/>
<gene>
    <name evidence="1" type="ORF">MONBRDRAFT_22828</name>
</gene>
<reference evidence="1 2" key="1">
    <citation type="journal article" date="2008" name="Nature">
        <title>The genome of the choanoflagellate Monosiga brevicollis and the origin of metazoans.</title>
        <authorList>
            <consortium name="JGI Sequencing"/>
            <person name="King N."/>
            <person name="Westbrook M.J."/>
            <person name="Young S.L."/>
            <person name="Kuo A."/>
            <person name="Abedin M."/>
            <person name="Chapman J."/>
            <person name="Fairclough S."/>
            <person name="Hellsten U."/>
            <person name="Isogai Y."/>
            <person name="Letunic I."/>
            <person name="Marr M."/>
            <person name="Pincus D."/>
            <person name="Putnam N."/>
            <person name="Rokas A."/>
            <person name="Wright K.J."/>
            <person name="Zuzow R."/>
            <person name="Dirks W."/>
            <person name="Good M."/>
            <person name="Goodstein D."/>
            <person name="Lemons D."/>
            <person name="Li W."/>
            <person name="Lyons J.B."/>
            <person name="Morris A."/>
            <person name="Nichols S."/>
            <person name="Richter D.J."/>
            <person name="Salamov A."/>
            <person name="Bork P."/>
            <person name="Lim W.A."/>
            <person name="Manning G."/>
            <person name="Miller W.T."/>
            <person name="McGinnis W."/>
            <person name="Shapiro H."/>
            <person name="Tjian R."/>
            <person name="Grigoriev I.V."/>
            <person name="Rokhsar D."/>
        </authorList>
    </citation>
    <scope>NUCLEOTIDE SEQUENCE [LARGE SCALE GENOMIC DNA]</scope>
    <source>
        <strain evidence="2">MX1 / ATCC 50154</strain>
    </source>
</reference>
<name>A9US74_MONBE</name>
<evidence type="ECO:0000313" key="1">
    <source>
        <dbReference type="EMBL" id="EDQ91730.1"/>
    </source>
</evidence>
<proteinExistence type="predicted"/>
<dbReference type="EMBL" id="CH991544">
    <property type="protein sequence ID" value="EDQ91730.1"/>
    <property type="molecule type" value="Genomic_DNA"/>
</dbReference>
<sequence length="144" mass="15345">MSSVSLSLSLSPSLLLFLSFSLFSLSLLSLLSLSLSLSPSLSLPPSLSLCWYKVHNKCYGPHQGTGGCEGGVRTDQIVAGQPAMENMTKDEAKGQLDIAITSKFTEQMAAINTNSSFKTKSLSLSLLLKKIADEEAENLQTNGS</sequence>
<evidence type="ECO:0000313" key="2">
    <source>
        <dbReference type="Proteomes" id="UP000001357"/>
    </source>
</evidence>
<protein>
    <submittedName>
        <fullName evidence="1">Uncharacterized protein</fullName>
    </submittedName>
</protein>
<dbReference type="KEGG" id="mbr:MONBRDRAFT_22828"/>
<dbReference type="Proteomes" id="UP000001357">
    <property type="component" value="Unassembled WGS sequence"/>
</dbReference>
<dbReference type="AlphaFoldDB" id="A9US74"/>
<dbReference type="RefSeq" id="XP_001743016.1">
    <property type="nucleotide sequence ID" value="XM_001742964.1"/>
</dbReference>
<dbReference type="GeneID" id="5888570"/>
<organism evidence="1 2">
    <name type="scientific">Monosiga brevicollis</name>
    <name type="common">Choanoflagellate</name>
    <dbReference type="NCBI Taxonomy" id="81824"/>
    <lineage>
        <taxon>Eukaryota</taxon>
        <taxon>Choanoflagellata</taxon>
        <taxon>Craspedida</taxon>
        <taxon>Salpingoecidae</taxon>
        <taxon>Monosiga</taxon>
    </lineage>
</organism>
<accession>A9US74</accession>